<dbReference type="EMBL" id="QUSW01000005">
    <property type="protein sequence ID" value="RQP23083.1"/>
    <property type="molecule type" value="Genomic_DNA"/>
</dbReference>
<evidence type="ECO:0000313" key="2">
    <source>
        <dbReference type="EMBL" id="RQP23083.1"/>
    </source>
</evidence>
<comment type="caution">
    <text evidence="2">The sequence shown here is derived from an EMBL/GenBank/DDBJ whole genome shotgun (WGS) entry which is preliminary data.</text>
</comment>
<gene>
    <name evidence="2" type="ORF">DZC73_18335</name>
</gene>
<evidence type="ECO:0008006" key="4">
    <source>
        <dbReference type="Google" id="ProtNLM"/>
    </source>
</evidence>
<proteinExistence type="predicted"/>
<protein>
    <recommendedName>
        <fullName evidence="4">Inner membrane protein</fullName>
    </recommendedName>
</protein>
<feature type="transmembrane region" description="Helical" evidence="1">
    <location>
        <begin position="82"/>
        <end position="110"/>
    </location>
</feature>
<keyword evidence="1" id="KW-0472">Membrane</keyword>
<sequence>MSYEVFTHATGLVALALNVWALVGRCDAAMRRHSIIAGCLWTVNNALLGAVGGAALSAVSVSRTASSAITLERSRVARRNTFVFFAGLTLVAAGLTWHGWVSAVTLAASLMSTYAMFYMRGAALRVVMLLVSAMWMVHAWHVDSLEQMAANVLTAAAAAYGAWQVTRSPRHAA</sequence>
<organism evidence="2 3">
    <name type="scientific">Piscinibacter terrae</name>
    <dbReference type="NCBI Taxonomy" id="2496871"/>
    <lineage>
        <taxon>Bacteria</taxon>
        <taxon>Pseudomonadati</taxon>
        <taxon>Pseudomonadota</taxon>
        <taxon>Betaproteobacteria</taxon>
        <taxon>Burkholderiales</taxon>
        <taxon>Sphaerotilaceae</taxon>
        <taxon>Piscinibacter</taxon>
    </lineage>
</organism>
<keyword evidence="1" id="KW-1133">Transmembrane helix</keyword>
<keyword evidence="3" id="KW-1185">Reference proteome</keyword>
<reference evidence="2 3" key="2">
    <citation type="submission" date="2018-12" db="EMBL/GenBank/DDBJ databases">
        <title>Rhizobacter gummiphilus sp. nov., a rubber-degrading bacterium isolated from the soil of a botanical garden in Japan.</title>
        <authorList>
            <person name="Shunsuke S.S."/>
        </authorList>
    </citation>
    <scope>NUCLEOTIDE SEQUENCE [LARGE SCALE GENOMIC DNA]</scope>
    <source>
        <strain evidence="2 3">S-16</strain>
    </source>
</reference>
<name>A0A3N7HN85_9BURK</name>
<feature type="transmembrane region" description="Helical" evidence="1">
    <location>
        <begin position="6"/>
        <end position="23"/>
    </location>
</feature>
<dbReference type="RefSeq" id="WP_124541826.1">
    <property type="nucleotide sequence ID" value="NZ_QUSW01000005.1"/>
</dbReference>
<dbReference type="OrthoDB" id="9151175at2"/>
<accession>A0A3N7HN85</accession>
<dbReference type="Pfam" id="PF10688">
    <property type="entry name" value="Imp-YgjV"/>
    <property type="match status" value="1"/>
</dbReference>
<dbReference type="AlphaFoldDB" id="A0A3N7HN85"/>
<keyword evidence="1" id="KW-0812">Transmembrane</keyword>
<dbReference type="Proteomes" id="UP000267464">
    <property type="component" value="Unassembled WGS sequence"/>
</dbReference>
<evidence type="ECO:0000313" key="3">
    <source>
        <dbReference type="Proteomes" id="UP000267464"/>
    </source>
</evidence>
<reference evidence="2 3" key="1">
    <citation type="submission" date="2018-08" db="EMBL/GenBank/DDBJ databases">
        <authorList>
            <person name="Khan S.A."/>
            <person name="Jeon C.O."/>
            <person name="Chun B.H."/>
            <person name="Jeong S.E."/>
        </authorList>
    </citation>
    <scope>NUCLEOTIDE SEQUENCE [LARGE SCALE GENOMIC DNA]</scope>
    <source>
        <strain evidence="2 3">S-16</strain>
    </source>
</reference>
<feature type="transmembrane region" description="Helical" evidence="1">
    <location>
        <begin position="35"/>
        <end position="62"/>
    </location>
</feature>
<dbReference type="InterPro" id="IPR019629">
    <property type="entry name" value="Uncharacterised_HI1736/YgjV"/>
</dbReference>
<feature type="transmembrane region" description="Helical" evidence="1">
    <location>
        <begin position="122"/>
        <end position="142"/>
    </location>
</feature>
<evidence type="ECO:0000256" key="1">
    <source>
        <dbReference type="SAM" id="Phobius"/>
    </source>
</evidence>